<organism evidence="1 2">
    <name type="scientific">Uncinocarpus reesii (strain UAMH 1704)</name>
    <dbReference type="NCBI Taxonomy" id="336963"/>
    <lineage>
        <taxon>Eukaryota</taxon>
        <taxon>Fungi</taxon>
        <taxon>Dikarya</taxon>
        <taxon>Ascomycota</taxon>
        <taxon>Pezizomycotina</taxon>
        <taxon>Eurotiomycetes</taxon>
        <taxon>Eurotiomycetidae</taxon>
        <taxon>Onygenales</taxon>
        <taxon>Onygenaceae</taxon>
        <taxon>Uncinocarpus</taxon>
    </lineage>
</organism>
<protein>
    <submittedName>
        <fullName evidence="1">Uncharacterized protein</fullName>
    </submittedName>
</protein>
<dbReference type="VEuPathDB" id="FungiDB:UREG_06853"/>
<dbReference type="KEGG" id="ure:UREG_06853"/>
<sequence>MSRLIAWRRLTEYADVRYVEPGLCFGTREKIVPEVNLSFGSDGPVNDGLVAPYEPRPPHLASSFKSNNVKLEWDLLVDSQLLMTSNEAKTEATDPRRNNSKELFTVMADTLYYVARISGPRLHRPNPGQATLRSTVVYYTEGRRLINQRLRERRIVLGREY</sequence>
<keyword evidence="2" id="KW-1185">Reference proteome</keyword>
<evidence type="ECO:0000313" key="2">
    <source>
        <dbReference type="Proteomes" id="UP000002058"/>
    </source>
</evidence>
<evidence type="ECO:0000313" key="1">
    <source>
        <dbReference type="EMBL" id="EEP81988.1"/>
    </source>
</evidence>
<dbReference type="GeneID" id="8437381"/>
<dbReference type="InParanoid" id="C4JWB1"/>
<dbReference type="AlphaFoldDB" id="C4JWB1"/>
<name>C4JWB1_UNCRE</name>
<dbReference type="Proteomes" id="UP000002058">
    <property type="component" value="Unassembled WGS sequence"/>
</dbReference>
<proteinExistence type="predicted"/>
<dbReference type="EMBL" id="CH476618">
    <property type="protein sequence ID" value="EEP81988.1"/>
    <property type="molecule type" value="Genomic_DNA"/>
</dbReference>
<reference evidence="2" key="1">
    <citation type="journal article" date="2009" name="Genome Res.">
        <title>Comparative genomic analyses of the human fungal pathogens Coccidioides and their relatives.</title>
        <authorList>
            <person name="Sharpton T.J."/>
            <person name="Stajich J.E."/>
            <person name="Rounsley S.D."/>
            <person name="Gardner M.J."/>
            <person name="Wortman J.R."/>
            <person name="Jordar V.S."/>
            <person name="Maiti R."/>
            <person name="Kodira C.D."/>
            <person name="Neafsey D.E."/>
            <person name="Zeng Q."/>
            <person name="Hung C.-Y."/>
            <person name="McMahan C."/>
            <person name="Muszewska A."/>
            <person name="Grynberg M."/>
            <person name="Mandel M.A."/>
            <person name="Kellner E.M."/>
            <person name="Barker B.M."/>
            <person name="Galgiani J.N."/>
            <person name="Orbach M.J."/>
            <person name="Kirkland T.N."/>
            <person name="Cole G.T."/>
            <person name="Henn M.R."/>
            <person name="Birren B.W."/>
            <person name="Taylor J.W."/>
        </authorList>
    </citation>
    <scope>NUCLEOTIDE SEQUENCE [LARGE SCALE GENOMIC DNA]</scope>
    <source>
        <strain evidence="2">UAMH 1704</strain>
    </source>
</reference>
<accession>C4JWB1</accession>
<dbReference type="HOGENOM" id="CLU_1644983_0_0_1"/>
<dbReference type="RefSeq" id="XP_002583886.1">
    <property type="nucleotide sequence ID" value="XM_002583840.1"/>
</dbReference>
<gene>
    <name evidence="1" type="ORF">UREG_06853</name>
</gene>